<dbReference type="PANTHER" id="PTHR30055:SF234">
    <property type="entry name" value="HTH-TYPE TRANSCRIPTIONAL REGULATOR BETI"/>
    <property type="match status" value="1"/>
</dbReference>
<evidence type="ECO:0000313" key="7">
    <source>
        <dbReference type="Proteomes" id="UP001501237"/>
    </source>
</evidence>
<organism evidence="6 7">
    <name type="scientific">Actinocorallia longicatena</name>
    <dbReference type="NCBI Taxonomy" id="111803"/>
    <lineage>
        <taxon>Bacteria</taxon>
        <taxon>Bacillati</taxon>
        <taxon>Actinomycetota</taxon>
        <taxon>Actinomycetes</taxon>
        <taxon>Streptosporangiales</taxon>
        <taxon>Thermomonosporaceae</taxon>
        <taxon>Actinocorallia</taxon>
    </lineage>
</organism>
<dbReference type="SUPFAM" id="SSF46689">
    <property type="entry name" value="Homeodomain-like"/>
    <property type="match status" value="1"/>
</dbReference>
<dbReference type="PROSITE" id="PS01081">
    <property type="entry name" value="HTH_TETR_1"/>
    <property type="match status" value="1"/>
</dbReference>
<reference evidence="7" key="1">
    <citation type="journal article" date="2019" name="Int. J. Syst. Evol. Microbiol.">
        <title>The Global Catalogue of Microorganisms (GCM) 10K type strain sequencing project: providing services to taxonomists for standard genome sequencing and annotation.</title>
        <authorList>
            <consortium name="The Broad Institute Genomics Platform"/>
            <consortium name="The Broad Institute Genome Sequencing Center for Infectious Disease"/>
            <person name="Wu L."/>
            <person name="Ma J."/>
        </authorList>
    </citation>
    <scope>NUCLEOTIDE SEQUENCE [LARGE SCALE GENOMIC DNA]</scope>
    <source>
        <strain evidence="7">JCM 9377</strain>
    </source>
</reference>
<protein>
    <submittedName>
        <fullName evidence="6">TetR family transcriptional regulator</fullName>
    </submittedName>
</protein>
<dbReference type="InterPro" id="IPR023772">
    <property type="entry name" value="DNA-bd_HTH_TetR-type_CS"/>
</dbReference>
<name>A0ABP6Q6L5_9ACTN</name>
<evidence type="ECO:0000256" key="3">
    <source>
        <dbReference type="ARBA" id="ARBA00023163"/>
    </source>
</evidence>
<keyword evidence="3" id="KW-0804">Transcription</keyword>
<sequence>MAAKHPAGSVRTQLIDAATDLFTRWGVHGTSLQMLADHVGVTKAAVYYHFQSKEDLIDAAVTPYMRRLAEVVVAAESRRGRTARVDTLLDGLIDLMVDARRQQAALQFDPTIQRHLDGRPDMKDLRERVGLLMIGPDLNNHSLVITLILSGGLAFATGSPYLAHVDDDQLRRDLYTAARRILGIRTPIAEAPRP</sequence>
<dbReference type="InterPro" id="IPR050109">
    <property type="entry name" value="HTH-type_TetR-like_transc_reg"/>
</dbReference>
<evidence type="ECO:0000256" key="2">
    <source>
        <dbReference type="ARBA" id="ARBA00023125"/>
    </source>
</evidence>
<evidence type="ECO:0000256" key="4">
    <source>
        <dbReference type="PROSITE-ProRule" id="PRU00335"/>
    </source>
</evidence>
<keyword evidence="2 4" id="KW-0238">DNA-binding</keyword>
<dbReference type="InterPro" id="IPR001647">
    <property type="entry name" value="HTH_TetR"/>
</dbReference>
<dbReference type="PROSITE" id="PS50977">
    <property type="entry name" value="HTH_TETR_2"/>
    <property type="match status" value="1"/>
</dbReference>
<dbReference type="PANTHER" id="PTHR30055">
    <property type="entry name" value="HTH-TYPE TRANSCRIPTIONAL REGULATOR RUTR"/>
    <property type="match status" value="1"/>
</dbReference>
<dbReference type="InterPro" id="IPR009057">
    <property type="entry name" value="Homeodomain-like_sf"/>
</dbReference>
<dbReference type="EMBL" id="BAAAUV010000005">
    <property type="protein sequence ID" value="GAA3207538.1"/>
    <property type="molecule type" value="Genomic_DNA"/>
</dbReference>
<dbReference type="RefSeq" id="WP_344826228.1">
    <property type="nucleotide sequence ID" value="NZ_BAAAUV010000005.1"/>
</dbReference>
<dbReference type="Gene3D" id="1.10.357.10">
    <property type="entry name" value="Tetracycline Repressor, domain 2"/>
    <property type="match status" value="1"/>
</dbReference>
<evidence type="ECO:0000259" key="5">
    <source>
        <dbReference type="PROSITE" id="PS50977"/>
    </source>
</evidence>
<evidence type="ECO:0000256" key="1">
    <source>
        <dbReference type="ARBA" id="ARBA00023015"/>
    </source>
</evidence>
<feature type="domain" description="HTH tetR-type" evidence="5">
    <location>
        <begin position="8"/>
        <end position="68"/>
    </location>
</feature>
<proteinExistence type="predicted"/>
<evidence type="ECO:0000313" key="6">
    <source>
        <dbReference type="EMBL" id="GAA3207538.1"/>
    </source>
</evidence>
<dbReference type="Proteomes" id="UP001501237">
    <property type="component" value="Unassembled WGS sequence"/>
</dbReference>
<keyword evidence="7" id="KW-1185">Reference proteome</keyword>
<dbReference type="Pfam" id="PF00440">
    <property type="entry name" value="TetR_N"/>
    <property type="match status" value="1"/>
</dbReference>
<keyword evidence="1" id="KW-0805">Transcription regulation</keyword>
<gene>
    <name evidence="6" type="ORF">GCM10010468_23850</name>
</gene>
<dbReference type="PRINTS" id="PR00455">
    <property type="entry name" value="HTHTETR"/>
</dbReference>
<accession>A0ABP6Q6L5</accession>
<comment type="caution">
    <text evidence="6">The sequence shown here is derived from an EMBL/GenBank/DDBJ whole genome shotgun (WGS) entry which is preliminary data.</text>
</comment>
<feature type="DNA-binding region" description="H-T-H motif" evidence="4">
    <location>
        <begin position="31"/>
        <end position="50"/>
    </location>
</feature>